<dbReference type="Pfam" id="PF00057">
    <property type="entry name" value="Ldl_recept_a"/>
    <property type="match status" value="1"/>
</dbReference>
<dbReference type="Pfam" id="PF00431">
    <property type="entry name" value="CUB"/>
    <property type="match status" value="1"/>
</dbReference>
<evidence type="ECO:0000256" key="3">
    <source>
        <dbReference type="SAM" id="SignalP"/>
    </source>
</evidence>
<keyword evidence="6" id="KW-1185">Reference proteome</keyword>
<dbReference type="SUPFAM" id="SSF49854">
    <property type="entry name" value="Spermadhesin, CUB domain"/>
    <property type="match status" value="1"/>
</dbReference>
<evidence type="ECO:0000259" key="4">
    <source>
        <dbReference type="PROSITE" id="PS01180"/>
    </source>
</evidence>
<keyword evidence="1" id="KW-1015">Disulfide bond</keyword>
<dbReference type="Proteomes" id="UP001374579">
    <property type="component" value="Unassembled WGS sequence"/>
</dbReference>
<comment type="caution">
    <text evidence="5">The sequence shown here is derived from an EMBL/GenBank/DDBJ whole genome shotgun (WGS) entry which is preliminary data.</text>
</comment>
<evidence type="ECO:0000313" key="6">
    <source>
        <dbReference type="Proteomes" id="UP001374579"/>
    </source>
</evidence>
<dbReference type="PROSITE" id="PS50068">
    <property type="entry name" value="LDLRA_2"/>
    <property type="match status" value="1"/>
</dbReference>
<dbReference type="PROSITE" id="PS01209">
    <property type="entry name" value="LDLRA_1"/>
    <property type="match status" value="1"/>
</dbReference>
<protein>
    <recommendedName>
        <fullName evidence="4">CUB domain-containing protein</fullName>
    </recommendedName>
</protein>
<dbReference type="SUPFAM" id="SSF57424">
    <property type="entry name" value="LDL receptor-like module"/>
    <property type="match status" value="1"/>
</dbReference>
<dbReference type="InterPro" id="IPR002172">
    <property type="entry name" value="LDrepeatLR_classA_rpt"/>
</dbReference>
<dbReference type="InterPro" id="IPR036055">
    <property type="entry name" value="LDL_receptor-like_sf"/>
</dbReference>
<evidence type="ECO:0000313" key="5">
    <source>
        <dbReference type="EMBL" id="KAK7090702.1"/>
    </source>
</evidence>
<feature type="domain" description="CUB" evidence="4">
    <location>
        <begin position="44"/>
        <end position="171"/>
    </location>
</feature>
<dbReference type="InterPro" id="IPR023415">
    <property type="entry name" value="LDLR_class-A_CS"/>
</dbReference>
<dbReference type="Gene3D" id="2.60.120.290">
    <property type="entry name" value="Spermadhesin, CUB domain"/>
    <property type="match status" value="1"/>
</dbReference>
<accession>A0AAN9APJ4</accession>
<dbReference type="PANTHER" id="PTHR24652">
    <property type="entry name" value="LOW-DENSITY LIPOPROTEIN RECEPTOR CLASS A DOMAIN-CONTAINING PROTEIN 2"/>
    <property type="match status" value="1"/>
</dbReference>
<organism evidence="5 6">
    <name type="scientific">Littorina saxatilis</name>
    <dbReference type="NCBI Taxonomy" id="31220"/>
    <lineage>
        <taxon>Eukaryota</taxon>
        <taxon>Metazoa</taxon>
        <taxon>Spiralia</taxon>
        <taxon>Lophotrochozoa</taxon>
        <taxon>Mollusca</taxon>
        <taxon>Gastropoda</taxon>
        <taxon>Caenogastropoda</taxon>
        <taxon>Littorinimorpha</taxon>
        <taxon>Littorinoidea</taxon>
        <taxon>Littorinidae</taxon>
        <taxon>Littorina</taxon>
    </lineage>
</organism>
<evidence type="ECO:0000256" key="1">
    <source>
        <dbReference type="ARBA" id="ARBA00023157"/>
    </source>
</evidence>
<dbReference type="AlphaFoldDB" id="A0AAN9APJ4"/>
<dbReference type="Gene3D" id="4.10.400.10">
    <property type="entry name" value="Low-density Lipoprotein Receptor"/>
    <property type="match status" value="1"/>
</dbReference>
<dbReference type="SMART" id="SM00192">
    <property type="entry name" value="LDLa"/>
    <property type="match status" value="1"/>
</dbReference>
<feature type="signal peptide" evidence="3">
    <location>
        <begin position="1"/>
        <end position="35"/>
    </location>
</feature>
<dbReference type="InterPro" id="IPR000859">
    <property type="entry name" value="CUB_dom"/>
</dbReference>
<feature type="chain" id="PRO_5043011786" description="CUB domain-containing protein" evidence="3">
    <location>
        <begin position="36"/>
        <end position="226"/>
    </location>
</feature>
<dbReference type="InterPro" id="IPR035914">
    <property type="entry name" value="Sperma_CUB_dom_sf"/>
</dbReference>
<proteinExistence type="predicted"/>
<gene>
    <name evidence="5" type="ORF">V1264_010464</name>
</gene>
<sequence length="226" mass="25131">MPGNMATASVTASLPCRSKFVFLVIFLGGCQHVSCYAPSINVTCKSTVDLGKNNFDAGLIVSMLPPRIPIYANEEERCDVFLSIPTGHEMMLYFDWLDLYSGDLSKCDTTNIELFDGSTNNYVKGLQRKICGGKEQMPTNVFFVENNFLVIRVNALGTIQGTGFRIHFTISRRAFPCSNDEFACETFGSRRCIAEHLVCDDWNDCGDWVDEEQNCNNITAGGIVLE</sequence>
<dbReference type="EMBL" id="JBAMIC010000024">
    <property type="protein sequence ID" value="KAK7090702.1"/>
    <property type="molecule type" value="Genomic_DNA"/>
</dbReference>
<name>A0AAN9APJ4_9CAEN</name>
<reference evidence="5 6" key="1">
    <citation type="submission" date="2024-02" db="EMBL/GenBank/DDBJ databases">
        <title>Chromosome-scale genome assembly of the rough periwinkle Littorina saxatilis.</title>
        <authorList>
            <person name="De Jode A."/>
            <person name="Faria R."/>
            <person name="Formenti G."/>
            <person name="Sims Y."/>
            <person name="Smith T.P."/>
            <person name="Tracey A."/>
            <person name="Wood J.M.D."/>
            <person name="Zagrodzka Z.B."/>
            <person name="Johannesson K."/>
            <person name="Butlin R.K."/>
            <person name="Leder E.H."/>
        </authorList>
    </citation>
    <scope>NUCLEOTIDE SEQUENCE [LARGE SCALE GENOMIC DNA]</scope>
    <source>
        <strain evidence="5">Snail1</strain>
        <tissue evidence="5">Muscle</tissue>
    </source>
</reference>
<evidence type="ECO:0000256" key="2">
    <source>
        <dbReference type="PROSITE-ProRule" id="PRU00124"/>
    </source>
</evidence>
<dbReference type="PROSITE" id="PS01180">
    <property type="entry name" value="CUB"/>
    <property type="match status" value="1"/>
</dbReference>
<dbReference type="InterPro" id="IPR042333">
    <property type="entry name" value="LRAD2/Mig-13-like"/>
</dbReference>
<keyword evidence="3" id="KW-0732">Signal</keyword>
<dbReference type="CDD" id="cd00112">
    <property type="entry name" value="LDLa"/>
    <property type="match status" value="1"/>
</dbReference>
<comment type="caution">
    <text evidence="2">Lacks conserved residue(s) required for the propagation of feature annotation.</text>
</comment>